<dbReference type="AlphaFoldDB" id="A0A9W4BAT2"/>
<proteinExistence type="predicted"/>
<dbReference type="InterPro" id="IPR011251">
    <property type="entry name" value="Luciferase-like_dom"/>
</dbReference>
<dbReference type="GO" id="GO:0005829">
    <property type="term" value="C:cytosol"/>
    <property type="evidence" value="ECO:0007669"/>
    <property type="project" value="TreeGrafter"/>
</dbReference>
<dbReference type="PANTHER" id="PTHR30137:SF8">
    <property type="entry name" value="BLR5498 PROTEIN"/>
    <property type="match status" value="1"/>
</dbReference>
<dbReference type="Proteomes" id="UP000465785">
    <property type="component" value="Chromosome"/>
</dbReference>
<evidence type="ECO:0000313" key="4">
    <source>
        <dbReference type="EMBL" id="BBY90647.1"/>
    </source>
</evidence>
<organism evidence="4 5">
    <name type="scientific">Mycobacterium gallinarum</name>
    <dbReference type="NCBI Taxonomy" id="39689"/>
    <lineage>
        <taxon>Bacteria</taxon>
        <taxon>Bacillati</taxon>
        <taxon>Actinomycetota</taxon>
        <taxon>Actinomycetes</taxon>
        <taxon>Mycobacteriales</taxon>
        <taxon>Mycobacteriaceae</taxon>
        <taxon>Mycobacterium</taxon>
    </lineage>
</organism>
<evidence type="ECO:0000256" key="2">
    <source>
        <dbReference type="ARBA" id="ARBA00023033"/>
    </source>
</evidence>
<dbReference type="Gene3D" id="3.20.20.30">
    <property type="entry name" value="Luciferase-like domain"/>
    <property type="match status" value="1"/>
</dbReference>
<reference evidence="4 5" key="1">
    <citation type="journal article" date="2019" name="Emerg. Microbes Infect.">
        <title>Comprehensive subspecies identification of 175 nontuberculous mycobacteria species based on 7547 genomic profiles.</title>
        <authorList>
            <person name="Matsumoto Y."/>
            <person name="Kinjo T."/>
            <person name="Motooka D."/>
            <person name="Nabeya D."/>
            <person name="Jung N."/>
            <person name="Uechi K."/>
            <person name="Horii T."/>
            <person name="Iida T."/>
            <person name="Fujita J."/>
            <person name="Nakamura S."/>
        </authorList>
    </citation>
    <scope>NUCLEOTIDE SEQUENCE [LARGE SCALE GENOMIC DNA]</scope>
    <source>
        <strain evidence="4 5">JCM 6399</strain>
    </source>
</reference>
<dbReference type="InterPro" id="IPR036661">
    <property type="entry name" value="Luciferase-like_sf"/>
</dbReference>
<keyword evidence="5" id="KW-1185">Reference proteome</keyword>
<evidence type="ECO:0000259" key="3">
    <source>
        <dbReference type="Pfam" id="PF00296"/>
    </source>
</evidence>
<evidence type="ECO:0000313" key="5">
    <source>
        <dbReference type="Proteomes" id="UP000465785"/>
    </source>
</evidence>
<name>A0A9W4BAT2_9MYCO</name>
<dbReference type="SUPFAM" id="SSF51679">
    <property type="entry name" value="Bacterial luciferase-like"/>
    <property type="match status" value="1"/>
</dbReference>
<evidence type="ECO:0000256" key="1">
    <source>
        <dbReference type="ARBA" id="ARBA00023002"/>
    </source>
</evidence>
<dbReference type="PANTHER" id="PTHR30137">
    <property type="entry name" value="LUCIFERASE-LIKE MONOOXYGENASE"/>
    <property type="match status" value="1"/>
</dbReference>
<dbReference type="EMBL" id="AP022601">
    <property type="protein sequence ID" value="BBY90647.1"/>
    <property type="molecule type" value="Genomic_DNA"/>
</dbReference>
<feature type="domain" description="Luciferase-like" evidence="3">
    <location>
        <begin position="23"/>
        <end position="242"/>
    </location>
</feature>
<dbReference type="GO" id="GO:0016705">
    <property type="term" value="F:oxidoreductase activity, acting on paired donors, with incorporation or reduction of molecular oxygen"/>
    <property type="evidence" value="ECO:0007669"/>
    <property type="project" value="InterPro"/>
</dbReference>
<keyword evidence="1" id="KW-0560">Oxidoreductase</keyword>
<dbReference type="Pfam" id="PF00296">
    <property type="entry name" value="Bac_luciferase"/>
    <property type="match status" value="1"/>
</dbReference>
<sequence length="320" mass="34902">MPLFTLRFDMRAPSFGAPPTELYAAASEMSAWAETRGCIAAVLCEHHCADDGYLPSPLLLGAAIAARTKQLMLNLVILLPFYDPARLAEDMAVLDHISAGRATYVFGIGYRAEEYAHFGLSLSDRGRLADEKLGLLRRLLAGEEVLHGGRRMKVTPRPRTPEGPMMSWGGASLAAARRAGRNGLGLLANGVVPGMREAYENASRDAGYDPGFMMLPERDTATNVFVADDVDAAWDEIGKYLLHDALAYSEWNPDNTVSANITTAKTVDELRHESTSHVILPVDDARSRLAAGEVFNINPLCGGIPPEIAWKYLKRFAELD</sequence>
<keyword evidence="2" id="KW-0503">Monooxygenase</keyword>
<protein>
    <recommendedName>
        <fullName evidence="3">Luciferase-like domain-containing protein</fullName>
    </recommendedName>
</protein>
<dbReference type="InterPro" id="IPR050766">
    <property type="entry name" value="Bact_Lucif_Oxidored"/>
</dbReference>
<dbReference type="KEGG" id="mgau:MGALJ_03160"/>
<gene>
    <name evidence="4" type="ORF">MGALJ_03160</name>
</gene>
<accession>A0A9W4BAT2</accession>
<dbReference type="GO" id="GO:0004497">
    <property type="term" value="F:monooxygenase activity"/>
    <property type="evidence" value="ECO:0007669"/>
    <property type="project" value="UniProtKB-KW"/>
</dbReference>